<feature type="domain" description="HD" evidence="1">
    <location>
        <begin position="74"/>
        <end position="162"/>
    </location>
</feature>
<sequence length="263" mass="28606">MVDNLNASDLLTIYADLRQTARQMAEAGPQPDFYRDFAVAVARSRRDLETSVYLGELAETIRSRSPGNLGHGLGHAWQVALDAGAVAAVEAEQAGCSSAETIHMVLLAHCAGLLHDIARSAPDHAAEGARVAHRHLERAGVLDGSGIDLVTFAIRHHEAFKPVPPSPSTAGHIVSGSLYDADKFRWGPDNFTHTLWQMIQTAPPPLPRFVGYYPRAMAVIADIKTTFRTRTGRAYGPQFIDMGLDIGNRLLAVIRSRYGHLLP</sequence>
<protein>
    <submittedName>
        <fullName evidence="2">Metal dependent phosphohydrolase</fullName>
    </submittedName>
</protein>
<keyword evidence="3" id="KW-1185">Reference proteome</keyword>
<name>A8ZYD6_DESOH</name>
<dbReference type="AlphaFoldDB" id="A8ZYD6"/>
<evidence type="ECO:0000313" key="3">
    <source>
        <dbReference type="Proteomes" id="UP000008561"/>
    </source>
</evidence>
<dbReference type="STRING" id="96561.Dole_2858"/>
<dbReference type="KEGG" id="dol:Dole_2858"/>
<dbReference type="Proteomes" id="UP000008561">
    <property type="component" value="Chromosome"/>
</dbReference>
<dbReference type="eggNOG" id="COG1418">
    <property type="taxonomic scope" value="Bacteria"/>
</dbReference>
<dbReference type="GO" id="GO:0016787">
    <property type="term" value="F:hydrolase activity"/>
    <property type="evidence" value="ECO:0007669"/>
    <property type="project" value="UniProtKB-KW"/>
</dbReference>
<dbReference type="HOGENOM" id="CLU_1060607_0_0_7"/>
<dbReference type="SUPFAM" id="SSF109604">
    <property type="entry name" value="HD-domain/PDEase-like"/>
    <property type="match status" value="1"/>
</dbReference>
<evidence type="ECO:0000313" key="2">
    <source>
        <dbReference type="EMBL" id="ABW68661.1"/>
    </source>
</evidence>
<gene>
    <name evidence="2" type="ordered locus">Dole_2858</name>
</gene>
<proteinExistence type="predicted"/>
<dbReference type="EMBL" id="CP000859">
    <property type="protein sequence ID" value="ABW68661.1"/>
    <property type="molecule type" value="Genomic_DNA"/>
</dbReference>
<reference evidence="2 3" key="1">
    <citation type="submission" date="2007-10" db="EMBL/GenBank/DDBJ databases">
        <title>Complete sequence of Desulfococcus oleovorans Hxd3.</title>
        <authorList>
            <consortium name="US DOE Joint Genome Institute"/>
            <person name="Copeland A."/>
            <person name="Lucas S."/>
            <person name="Lapidus A."/>
            <person name="Barry K."/>
            <person name="Glavina del Rio T."/>
            <person name="Dalin E."/>
            <person name="Tice H."/>
            <person name="Pitluck S."/>
            <person name="Kiss H."/>
            <person name="Brettin T."/>
            <person name="Bruce D."/>
            <person name="Detter J.C."/>
            <person name="Han C."/>
            <person name="Schmutz J."/>
            <person name="Larimer F."/>
            <person name="Land M."/>
            <person name="Hauser L."/>
            <person name="Kyrpides N."/>
            <person name="Kim E."/>
            <person name="Wawrik B."/>
            <person name="Richardson P."/>
        </authorList>
    </citation>
    <scope>NUCLEOTIDE SEQUENCE [LARGE SCALE GENOMIC DNA]</scope>
    <source>
        <strain evidence="3">DSM 6200 / JCM 39069 / Hxd3</strain>
    </source>
</reference>
<keyword evidence="2" id="KW-0378">Hydrolase</keyword>
<dbReference type="InterPro" id="IPR006674">
    <property type="entry name" value="HD_domain"/>
</dbReference>
<accession>A8ZYD6</accession>
<dbReference type="Pfam" id="PF01966">
    <property type="entry name" value="HD"/>
    <property type="match status" value="1"/>
</dbReference>
<dbReference type="Gene3D" id="1.10.3210.10">
    <property type="entry name" value="Hypothetical protein af1432"/>
    <property type="match status" value="1"/>
</dbReference>
<organism evidence="2 3">
    <name type="scientific">Desulfosudis oleivorans (strain DSM 6200 / JCM 39069 / Hxd3)</name>
    <name type="common">Desulfococcus oleovorans</name>
    <dbReference type="NCBI Taxonomy" id="96561"/>
    <lineage>
        <taxon>Bacteria</taxon>
        <taxon>Pseudomonadati</taxon>
        <taxon>Thermodesulfobacteriota</taxon>
        <taxon>Desulfobacteria</taxon>
        <taxon>Desulfobacterales</taxon>
        <taxon>Desulfosudaceae</taxon>
        <taxon>Desulfosudis</taxon>
    </lineage>
</organism>
<evidence type="ECO:0000259" key="1">
    <source>
        <dbReference type="Pfam" id="PF01966"/>
    </source>
</evidence>